<keyword evidence="2" id="KW-0472">Membrane</keyword>
<organism evidence="3 4">
    <name type="scientific">Exobacillus caeni</name>
    <dbReference type="NCBI Taxonomy" id="2574798"/>
    <lineage>
        <taxon>Bacteria</taxon>
        <taxon>Bacillati</taxon>
        <taxon>Bacillota</taxon>
        <taxon>Bacilli</taxon>
        <taxon>Bacillales</taxon>
        <taxon>Guptibacillaceae</taxon>
        <taxon>Exobacillus</taxon>
    </lineage>
</organism>
<feature type="coiled-coil region" evidence="1">
    <location>
        <begin position="266"/>
        <end position="315"/>
    </location>
</feature>
<sequence>MEKKDRQISIKINGEEKTLEKAAKQEAAAAEEEEFQWVLPDDDPDTKVVNFQDYQMEKQKAVTEWEKAERRPLLPLKRKKKRKFVGAGQAPVFSIHKKLFISIGSAIIVGAIFGFMLLMLFTGDGEVARTTETPLTDKPAPVSATTAANVFTLDVQVVQGGAYTSDKSAQSYADSFTVLGYPAIIENAEKKYLFVALANSVEERNVLVNHFKNSGKDAFGKEWSVKGNIQLAKKEDQKLLKESKGLFQELIGMNVLGLRGEPLEKLGETTGEITALKQKIETATKEWPASSSESMGKFVDELEQAAANMQKYEETNDASHLWSGQQNLLNGLIEIEAVVHGLAKK</sequence>
<reference evidence="3 4" key="1">
    <citation type="submission" date="2019-04" db="EMBL/GenBank/DDBJ databases">
        <title>Bacillus caeni sp. nov., a bacterium isolated from mangrove sediment.</title>
        <authorList>
            <person name="Huang H."/>
            <person name="Mo K."/>
            <person name="Hu Y."/>
        </authorList>
    </citation>
    <scope>NUCLEOTIDE SEQUENCE [LARGE SCALE GENOMIC DNA]</scope>
    <source>
        <strain evidence="3 4">HB172195</strain>
    </source>
</reference>
<comment type="caution">
    <text evidence="3">The sequence shown here is derived from an EMBL/GenBank/DDBJ whole genome shotgun (WGS) entry which is preliminary data.</text>
</comment>
<keyword evidence="1" id="KW-0175">Coiled coil</keyword>
<evidence type="ECO:0008006" key="5">
    <source>
        <dbReference type="Google" id="ProtNLM"/>
    </source>
</evidence>
<evidence type="ECO:0000313" key="3">
    <source>
        <dbReference type="EMBL" id="TLS39239.1"/>
    </source>
</evidence>
<keyword evidence="2" id="KW-0812">Transmembrane</keyword>
<dbReference type="RefSeq" id="WP_138122888.1">
    <property type="nucleotide sequence ID" value="NZ_SWLG01000001.1"/>
</dbReference>
<keyword evidence="4" id="KW-1185">Reference proteome</keyword>
<feature type="transmembrane region" description="Helical" evidence="2">
    <location>
        <begin position="99"/>
        <end position="121"/>
    </location>
</feature>
<dbReference type="OrthoDB" id="2967208at2"/>
<evidence type="ECO:0000256" key="2">
    <source>
        <dbReference type="SAM" id="Phobius"/>
    </source>
</evidence>
<dbReference type="AlphaFoldDB" id="A0A5R9F9Q9"/>
<evidence type="ECO:0000313" key="4">
    <source>
        <dbReference type="Proteomes" id="UP000308230"/>
    </source>
</evidence>
<gene>
    <name evidence="3" type="ORF">FCL54_02725</name>
</gene>
<proteinExistence type="predicted"/>
<protein>
    <recommendedName>
        <fullName evidence="5">SPOR domain-containing protein</fullName>
    </recommendedName>
</protein>
<evidence type="ECO:0000256" key="1">
    <source>
        <dbReference type="SAM" id="Coils"/>
    </source>
</evidence>
<dbReference type="EMBL" id="SWLG01000001">
    <property type="protein sequence ID" value="TLS39239.1"/>
    <property type="molecule type" value="Genomic_DNA"/>
</dbReference>
<name>A0A5R9F9Q9_9BACL</name>
<accession>A0A5R9F9Q9</accession>
<keyword evidence="2" id="KW-1133">Transmembrane helix</keyword>
<dbReference type="Proteomes" id="UP000308230">
    <property type="component" value="Unassembled WGS sequence"/>
</dbReference>